<dbReference type="PROSITE" id="PS00108">
    <property type="entry name" value="PROTEIN_KINASE_ST"/>
    <property type="match status" value="1"/>
</dbReference>
<dbReference type="PANTHER" id="PTHR43289">
    <property type="entry name" value="MITOGEN-ACTIVATED PROTEIN KINASE KINASE KINASE 20-RELATED"/>
    <property type="match status" value="1"/>
</dbReference>
<dbReference type="InterPro" id="IPR008271">
    <property type="entry name" value="Ser/Thr_kinase_AS"/>
</dbReference>
<evidence type="ECO:0000256" key="9">
    <source>
        <dbReference type="SAM" id="Phobius"/>
    </source>
</evidence>
<evidence type="ECO:0000313" key="12">
    <source>
        <dbReference type="EMBL" id="SJZ70555.1"/>
    </source>
</evidence>
<keyword evidence="9" id="KW-1133">Transmembrane helix</keyword>
<dbReference type="SUPFAM" id="SSF56112">
    <property type="entry name" value="Protein kinase-like (PK-like)"/>
    <property type="match status" value="1"/>
</dbReference>
<dbReference type="RefSeq" id="WP_078664821.1">
    <property type="nucleotide sequence ID" value="NZ_FUXM01000005.1"/>
</dbReference>
<feature type="domain" description="Protein kinase" evidence="10">
    <location>
        <begin position="12"/>
        <end position="272"/>
    </location>
</feature>
<comment type="catalytic activity">
    <reaction evidence="8">
        <text>L-seryl-[protein] + ATP = O-phospho-L-seryl-[protein] + ADP + H(+)</text>
        <dbReference type="Rhea" id="RHEA:17989"/>
        <dbReference type="Rhea" id="RHEA-COMP:9863"/>
        <dbReference type="Rhea" id="RHEA-COMP:11604"/>
        <dbReference type="ChEBI" id="CHEBI:15378"/>
        <dbReference type="ChEBI" id="CHEBI:29999"/>
        <dbReference type="ChEBI" id="CHEBI:30616"/>
        <dbReference type="ChEBI" id="CHEBI:83421"/>
        <dbReference type="ChEBI" id="CHEBI:456216"/>
        <dbReference type="EC" id="2.7.11.1"/>
    </reaction>
</comment>
<evidence type="ECO:0000256" key="8">
    <source>
        <dbReference type="ARBA" id="ARBA00048679"/>
    </source>
</evidence>
<proteinExistence type="predicted"/>
<keyword evidence="9" id="KW-0812">Transmembrane</keyword>
<keyword evidence="5 12" id="KW-0418">Kinase</keyword>
<dbReference type="Gene3D" id="3.30.200.20">
    <property type="entry name" value="Phosphorylase Kinase, domain 1"/>
    <property type="match status" value="1"/>
</dbReference>
<keyword evidence="6" id="KW-0067">ATP-binding</keyword>
<dbReference type="PANTHER" id="PTHR43289:SF34">
    <property type="entry name" value="SERINE_THREONINE-PROTEIN KINASE YBDM-RELATED"/>
    <property type="match status" value="1"/>
</dbReference>
<dbReference type="Gene3D" id="3.30.10.20">
    <property type="match status" value="3"/>
</dbReference>
<dbReference type="CDD" id="cd06577">
    <property type="entry name" value="PASTA_pknB"/>
    <property type="match status" value="3"/>
</dbReference>
<evidence type="ECO:0000256" key="7">
    <source>
        <dbReference type="ARBA" id="ARBA00047899"/>
    </source>
</evidence>
<evidence type="ECO:0000313" key="13">
    <source>
        <dbReference type="Proteomes" id="UP000189933"/>
    </source>
</evidence>
<evidence type="ECO:0000256" key="2">
    <source>
        <dbReference type="ARBA" id="ARBA00022527"/>
    </source>
</evidence>
<evidence type="ECO:0000256" key="4">
    <source>
        <dbReference type="ARBA" id="ARBA00022741"/>
    </source>
</evidence>
<comment type="catalytic activity">
    <reaction evidence="7">
        <text>L-threonyl-[protein] + ATP = O-phospho-L-threonyl-[protein] + ADP + H(+)</text>
        <dbReference type="Rhea" id="RHEA:46608"/>
        <dbReference type="Rhea" id="RHEA-COMP:11060"/>
        <dbReference type="Rhea" id="RHEA-COMP:11605"/>
        <dbReference type="ChEBI" id="CHEBI:15378"/>
        <dbReference type="ChEBI" id="CHEBI:30013"/>
        <dbReference type="ChEBI" id="CHEBI:30616"/>
        <dbReference type="ChEBI" id="CHEBI:61977"/>
        <dbReference type="ChEBI" id="CHEBI:456216"/>
        <dbReference type="EC" id="2.7.11.1"/>
    </reaction>
</comment>
<dbReference type="GO" id="GO:0005524">
    <property type="term" value="F:ATP binding"/>
    <property type="evidence" value="ECO:0007669"/>
    <property type="project" value="UniProtKB-KW"/>
</dbReference>
<feature type="transmembrane region" description="Helical" evidence="9">
    <location>
        <begin position="317"/>
        <end position="338"/>
    </location>
</feature>
<dbReference type="SUPFAM" id="SSF54184">
    <property type="entry name" value="Penicillin-binding protein 2x (pbp-2x), c-terminal domain"/>
    <property type="match status" value="1"/>
</dbReference>
<dbReference type="FunFam" id="3.30.200.20:FF:000035">
    <property type="entry name" value="Serine/threonine protein kinase Stk1"/>
    <property type="match status" value="1"/>
</dbReference>
<evidence type="ECO:0000256" key="6">
    <source>
        <dbReference type="ARBA" id="ARBA00022840"/>
    </source>
</evidence>
<accession>A0A1T4MUV1</accession>
<dbReference type="InterPro" id="IPR000719">
    <property type="entry name" value="Prot_kinase_dom"/>
</dbReference>
<protein>
    <recommendedName>
        <fullName evidence="1">non-specific serine/threonine protein kinase</fullName>
        <ecNumber evidence="1">2.7.11.1</ecNumber>
    </recommendedName>
</protein>
<dbReference type="Pfam" id="PF00069">
    <property type="entry name" value="Pkinase"/>
    <property type="match status" value="1"/>
</dbReference>
<gene>
    <name evidence="12" type="ORF">SAMN02745885_00714</name>
</gene>
<evidence type="ECO:0000259" key="11">
    <source>
        <dbReference type="PROSITE" id="PS51178"/>
    </source>
</evidence>
<feature type="domain" description="PASTA" evidence="11">
    <location>
        <begin position="477"/>
        <end position="546"/>
    </location>
</feature>
<dbReference type="Proteomes" id="UP000189933">
    <property type="component" value="Unassembled WGS sequence"/>
</dbReference>
<evidence type="ECO:0000256" key="3">
    <source>
        <dbReference type="ARBA" id="ARBA00022679"/>
    </source>
</evidence>
<keyword evidence="13" id="KW-1185">Reference proteome</keyword>
<evidence type="ECO:0000256" key="1">
    <source>
        <dbReference type="ARBA" id="ARBA00012513"/>
    </source>
</evidence>
<feature type="domain" description="PASTA" evidence="11">
    <location>
        <begin position="339"/>
        <end position="406"/>
    </location>
</feature>
<keyword evidence="9" id="KW-0472">Membrane</keyword>
<dbReference type="AlphaFoldDB" id="A0A1T4MUV1"/>
<organism evidence="12 13">
    <name type="scientific">Carboxydocella sporoproducens DSM 16521</name>
    <dbReference type="NCBI Taxonomy" id="1121270"/>
    <lineage>
        <taxon>Bacteria</taxon>
        <taxon>Bacillati</taxon>
        <taxon>Bacillota</taxon>
        <taxon>Clostridia</taxon>
        <taxon>Eubacteriales</taxon>
        <taxon>Clostridiales Family XVI. Incertae Sedis</taxon>
        <taxon>Carboxydocella</taxon>
    </lineage>
</organism>
<evidence type="ECO:0000256" key="5">
    <source>
        <dbReference type="ARBA" id="ARBA00022777"/>
    </source>
</evidence>
<dbReference type="InterPro" id="IPR005543">
    <property type="entry name" value="PASTA_dom"/>
</dbReference>
<evidence type="ECO:0000259" key="10">
    <source>
        <dbReference type="PROSITE" id="PS50011"/>
    </source>
</evidence>
<dbReference type="InterPro" id="IPR011009">
    <property type="entry name" value="Kinase-like_dom_sf"/>
</dbReference>
<name>A0A1T4MUV1_9FIRM</name>
<dbReference type="Pfam" id="PF03793">
    <property type="entry name" value="PASTA"/>
    <property type="match status" value="3"/>
</dbReference>
<feature type="domain" description="PASTA" evidence="11">
    <location>
        <begin position="407"/>
        <end position="474"/>
    </location>
</feature>
<dbReference type="EMBL" id="FUXM01000005">
    <property type="protein sequence ID" value="SJZ70555.1"/>
    <property type="molecule type" value="Genomic_DNA"/>
</dbReference>
<dbReference type="CDD" id="cd14014">
    <property type="entry name" value="STKc_PknB_like"/>
    <property type="match status" value="1"/>
</dbReference>
<keyword evidence="3" id="KW-0808">Transferase</keyword>
<dbReference type="SMART" id="SM00220">
    <property type="entry name" value="S_TKc"/>
    <property type="match status" value="1"/>
</dbReference>
<dbReference type="Gene3D" id="1.10.510.10">
    <property type="entry name" value="Transferase(Phosphotransferase) domain 1"/>
    <property type="match status" value="1"/>
</dbReference>
<dbReference type="OrthoDB" id="9788659at2"/>
<dbReference type="SMART" id="SM00740">
    <property type="entry name" value="PASTA"/>
    <property type="match status" value="3"/>
</dbReference>
<dbReference type="GO" id="GO:0004674">
    <property type="term" value="F:protein serine/threonine kinase activity"/>
    <property type="evidence" value="ECO:0007669"/>
    <property type="project" value="UniProtKB-KW"/>
</dbReference>
<dbReference type="PROSITE" id="PS51178">
    <property type="entry name" value="PASTA"/>
    <property type="match status" value="3"/>
</dbReference>
<sequence length="624" mass="68162">MELIGRVIAGRYHVEELLGGGGMAVVYRAHCRYLQRDVTIKILRPQYSDDADFVERFRREAQAVARLSHPNIVNVFDVGQDGIIHYIVMEYIDGITLKRYIREKGPLAPVEAVDIARQICAALVHAHASGIVHRDIKSGNILIAKDGRVKVTDFGIARSTTDVTVTQTGTIVGSVHYISPEQARGEPASFQSDLYSVGVVLFEMLAGRLPYEGESPIAVAMKHMGDQPPSLSKLNPAVSPELEMVVRRAMAKDRARRYASAEEMLEDLRTVLIGQISEQTKKLMLDENPTMVLPRDELKQALGKQQAAREKKNKRKLWAWLAILVTLLILGGAGYFLLLPKTVEVPDLTNLTVEEAEQRLKPAHLQLEVLGREYSDTIAENRIISQREKPGTEVREGQAIGVIVSVGVEKVNVPDLSGQDKEDARLALEKAGLALGTIDYQYSDEYEKDTVISQNPAAGEQVPRQTAVNLVVSKGKKPVLLKMPNVTGLSLTAARAALEAMGLKVPEENITQEASTDFFPGTVISQEPQPGTETEKGSSVKLKVSAGPGPQPQQISISVNIPGAGEPHQVSIKVVDNKSPEGRQEFIGSGTGGSTLVVPIRYYGKAKALIFIDGQKSEEQELTP</sequence>
<reference evidence="13" key="1">
    <citation type="submission" date="2017-02" db="EMBL/GenBank/DDBJ databases">
        <authorList>
            <person name="Varghese N."/>
            <person name="Submissions S."/>
        </authorList>
    </citation>
    <scope>NUCLEOTIDE SEQUENCE [LARGE SCALE GENOMIC DNA]</scope>
    <source>
        <strain evidence="13">DSM 16521</strain>
    </source>
</reference>
<keyword evidence="4" id="KW-0547">Nucleotide-binding</keyword>
<dbReference type="FunFam" id="1.10.510.10:FF:000021">
    <property type="entry name" value="Serine/threonine protein kinase"/>
    <property type="match status" value="1"/>
</dbReference>
<dbReference type="PROSITE" id="PS50011">
    <property type="entry name" value="PROTEIN_KINASE_DOM"/>
    <property type="match status" value="1"/>
</dbReference>
<dbReference type="EC" id="2.7.11.1" evidence="1"/>
<keyword evidence="2 12" id="KW-0723">Serine/threonine-protein kinase</keyword>
<dbReference type="NCBIfam" id="NF033483">
    <property type="entry name" value="PknB_PASTA_kin"/>
    <property type="match status" value="1"/>
</dbReference>